<evidence type="ECO:0000256" key="7">
    <source>
        <dbReference type="SAM" id="MobiDB-lite"/>
    </source>
</evidence>
<dbReference type="SUPFAM" id="SSF52540">
    <property type="entry name" value="P-loop containing nucleoside triphosphate hydrolases"/>
    <property type="match status" value="1"/>
</dbReference>
<proteinExistence type="inferred from homology"/>
<evidence type="ECO:0000256" key="4">
    <source>
        <dbReference type="ARBA" id="ARBA00022692"/>
    </source>
</evidence>
<feature type="compositionally biased region" description="Low complexity" evidence="7">
    <location>
        <begin position="550"/>
        <end position="565"/>
    </location>
</feature>
<evidence type="ECO:0000313" key="10">
    <source>
        <dbReference type="Proteomes" id="UP000249524"/>
    </source>
</evidence>
<protein>
    <submittedName>
        <fullName evidence="9">Type IV secretory system conjugative DNA transfer family protein</fullName>
    </submittedName>
</protein>
<dbReference type="InterPro" id="IPR051539">
    <property type="entry name" value="T4SS-coupling_protein"/>
</dbReference>
<dbReference type="PANTHER" id="PTHR37937">
    <property type="entry name" value="CONJUGATIVE TRANSFER: DNA TRANSPORT"/>
    <property type="match status" value="1"/>
</dbReference>
<dbReference type="Proteomes" id="UP000249524">
    <property type="component" value="Unassembled WGS sequence"/>
</dbReference>
<keyword evidence="3" id="KW-1003">Cell membrane</keyword>
<dbReference type="RefSeq" id="WP_111275709.1">
    <property type="nucleotide sequence ID" value="NZ_QFYS01000003.1"/>
</dbReference>
<dbReference type="GO" id="GO:0005886">
    <property type="term" value="C:plasma membrane"/>
    <property type="evidence" value="ECO:0007669"/>
    <property type="project" value="UniProtKB-SubCell"/>
</dbReference>
<evidence type="ECO:0000256" key="2">
    <source>
        <dbReference type="ARBA" id="ARBA00008806"/>
    </source>
</evidence>
<dbReference type="OrthoDB" id="9759295at2"/>
<keyword evidence="5 8" id="KW-1133">Transmembrane helix</keyword>
<evidence type="ECO:0000256" key="6">
    <source>
        <dbReference type="ARBA" id="ARBA00023136"/>
    </source>
</evidence>
<comment type="similarity">
    <text evidence="2">Belongs to the VirD4/TraG family.</text>
</comment>
<evidence type="ECO:0000313" key="9">
    <source>
        <dbReference type="EMBL" id="RAK66400.1"/>
    </source>
</evidence>
<sequence length="619" mass="67187">MSRFAHAPWPLKAALGAGAAAAVLALLAGLTAVIALSGLRRLSGDIDWAAVPAWFWYFRHDPEVQRWLKVGVLGAGGAVLVLGFATASQIRRSLYGAARWASEAEVRRAGLRARTGILLGRKSGRLLVFGGQEHVMLYAPTRTGKGVGVVIPNLLTWPDSVVVLDVKRENWEATAGFRAHHGQAVHLFDPLDPQGRTSRYNPLSHIDRADPVAVLDELQRIAAMLFPHPPNADPFWAESARTGFVGVGAYLAETPERPLTLGSLYAELTAGDPRTRFPALIASRREDGRPLSTGCVRALTDFTSASENTFASVRQSLTAKLNLWLNPRVCAATAASDFDLGALRSRRTSIYLAASPDNLIRLAPLYALLFQQLIDLSCRERPDSDRHPHQVLVLLDEFARLGHAEVLAKAFAYVAGYGLRLLPVLQSPAQLRAEYGADVTEEILSNCAVEIAFAPKELRLARELSERLGDTTVRSPSRSRPSGLSRGHRSVSESEQRRPLLLPQELTQMPADDLIVLKAGIPPIRGRKLRYFAEAAFRRRLRPPPPIDPAAPIDDYPIDDAPAASSADPLTLEAIAPMLAAEGLEALPPEGATPAEVEAWVERFIDATTPAPAKEPSHG</sequence>
<evidence type="ECO:0000256" key="5">
    <source>
        <dbReference type="ARBA" id="ARBA00022989"/>
    </source>
</evidence>
<dbReference type="AlphaFoldDB" id="A0A328BGL7"/>
<gene>
    <name evidence="9" type="ORF">DJ019_09145</name>
</gene>
<comment type="caution">
    <text evidence="9">The sequence shown here is derived from an EMBL/GenBank/DDBJ whole genome shotgun (WGS) entry which is preliminary data.</text>
</comment>
<feature type="region of interest" description="Disordered" evidence="7">
    <location>
        <begin position="543"/>
        <end position="565"/>
    </location>
</feature>
<feature type="transmembrane region" description="Helical" evidence="8">
    <location>
        <begin position="67"/>
        <end position="85"/>
    </location>
</feature>
<evidence type="ECO:0000256" key="3">
    <source>
        <dbReference type="ARBA" id="ARBA00022475"/>
    </source>
</evidence>
<dbReference type="CDD" id="cd01127">
    <property type="entry name" value="TrwB_TraG_TraD_VirD4"/>
    <property type="match status" value="2"/>
</dbReference>
<feature type="region of interest" description="Disordered" evidence="7">
    <location>
        <begin position="469"/>
        <end position="504"/>
    </location>
</feature>
<dbReference type="Pfam" id="PF02534">
    <property type="entry name" value="T4SS-DNA_transf"/>
    <property type="match status" value="1"/>
</dbReference>
<keyword evidence="6 8" id="KW-0472">Membrane</keyword>
<dbReference type="PANTHER" id="PTHR37937:SF1">
    <property type="entry name" value="CONJUGATIVE TRANSFER: DNA TRANSPORT"/>
    <property type="match status" value="1"/>
</dbReference>
<comment type="subcellular location">
    <subcellularLocation>
        <location evidence="1">Cell membrane</location>
        <topology evidence="1">Multi-pass membrane protein</topology>
    </subcellularLocation>
</comment>
<accession>A0A328BGL7</accession>
<dbReference type="Gene3D" id="3.40.50.300">
    <property type="entry name" value="P-loop containing nucleotide triphosphate hydrolases"/>
    <property type="match status" value="1"/>
</dbReference>
<organism evidence="9 10">
    <name type="scientific">Phenylobacterium kunshanense</name>
    <dbReference type="NCBI Taxonomy" id="1445034"/>
    <lineage>
        <taxon>Bacteria</taxon>
        <taxon>Pseudomonadati</taxon>
        <taxon>Pseudomonadota</taxon>
        <taxon>Alphaproteobacteria</taxon>
        <taxon>Caulobacterales</taxon>
        <taxon>Caulobacteraceae</taxon>
        <taxon>Phenylobacterium</taxon>
    </lineage>
</organism>
<evidence type="ECO:0000256" key="1">
    <source>
        <dbReference type="ARBA" id="ARBA00004651"/>
    </source>
</evidence>
<feature type="compositionally biased region" description="Low complexity" evidence="7">
    <location>
        <begin position="474"/>
        <end position="485"/>
    </location>
</feature>
<dbReference type="InterPro" id="IPR027417">
    <property type="entry name" value="P-loop_NTPase"/>
</dbReference>
<name>A0A328BGL7_9CAUL</name>
<keyword evidence="10" id="KW-1185">Reference proteome</keyword>
<keyword evidence="4 8" id="KW-0812">Transmembrane</keyword>
<reference evidence="9 10" key="1">
    <citation type="submission" date="2018-05" db="EMBL/GenBank/DDBJ databases">
        <authorList>
            <person name="Lanie J.A."/>
            <person name="Ng W.-L."/>
            <person name="Kazmierczak K.M."/>
            <person name="Andrzejewski T.M."/>
            <person name="Davidsen T.M."/>
            <person name="Wayne K.J."/>
            <person name="Tettelin H."/>
            <person name="Glass J.I."/>
            <person name="Rusch D."/>
            <person name="Podicherti R."/>
            <person name="Tsui H.-C.T."/>
            <person name="Winkler M.E."/>
        </authorList>
    </citation>
    <scope>NUCLEOTIDE SEQUENCE [LARGE SCALE GENOMIC DNA]</scope>
    <source>
        <strain evidence="9 10">BUT-10</strain>
    </source>
</reference>
<dbReference type="EMBL" id="QFYS01000003">
    <property type="protein sequence ID" value="RAK66400.1"/>
    <property type="molecule type" value="Genomic_DNA"/>
</dbReference>
<evidence type="ECO:0000256" key="8">
    <source>
        <dbReference type="SAM" id="Phobius"/>
    </source>
</evidence>
<dbReference type="InterPro" id="IPR003688">
    <property type="entry name" value="TraG/VirD4"/>
</dbReference>